<organism evidence="3 4">
    <name type="scientific">Streptomyces enissocaesilis</name>
    <dbReference type="NCBI Taxonomy" id="332589"/>
    <lineage>
        <taxon>Bacteria</taxon>
        <taxon>Bacillati</taxon>
        <taxon>Actinomycetota</taxon>
        <taxon>Actinomycetes</taxon>
        <taxon>Kitasatosporales</taxon>
        <taxon>Streptomycetaceae</taxon>
        <taxon>Streptomyces</taxon>
        <taxon>Streptomyces rochei group</taxon>
    </lineage>
</organism>
<protein>
    <recommendedName>
        <fullName evidence="5">Secreted protein</fullName>
    </recommendedName>
</protein>
<evidence type="ECO:0000313" key="4">
    <source>
        <dbReference type="Proteomes" id="UP001500403"/>
    </source>
</evidence>
<feature type="signal peptide" evidence="2">
    <location>
        <begin position="1"/>
        <end position="20"/>
    </location>
</feature>
<keyword evidence="2" id="KW-0732">Signal</keyword>
<feature type="chain" id="PRO_5046493886" description="Secreted protein" evidence="2">
    <location>
        <begin position="21"/>
        <end position="316"/>
    </location>
</feature>
<comment type="caution">
    <text evidence="3">The sequence shown here is derived from an EMBL/GenBank/DDBJ whole genome shotgun (WGS) entry which is preliminary data.</text>
</comment>
<feature type="region of interest" description="Disordered" evidence="1">
    <location>
        <begin position="23"/>
        <end position="48"/>
    </location>
</feature>
<accession>A0ABP6JYN9</accession>
<name>A0ABP6JYN9_9ACTN</name>
<evidence type="ECO:0000256" key="2">
    <source>
        <dbReference type="SAM" id="SignalP"/>
    </source>
</evidence>
<sequence>MKLTILVTLLVAAVAVTVVTMNTSSQKDNSGAVEKDSSRPSRSPRTGIDLERRISAFASDVVADSGYRPPSRAERRTVAEGVGLLVDGRRAEADRKLAEVDFGVRTLTDGATGRRYAEVADAAGEANRGWGRVYVGLGAPVRWSVQVPHPVADVGTERLGAAVLTGQPGGVLVVAGTHRDAGRGDAADVAHRRDTVFHAVCAELVERRLPGVQLHGFADSTEPDYDVIVSTGRGTDRGDRETGRRLARALGGRDFEVCRAWARTCVLEGRTNMQGREAGELDVPFLHVEFARSVRSDAARAGRAVAAVRGTVAAWR</sequence>
<gene>
    <name evidence="3" type="ORF">GCM10010446_39340</name>
</gene>
<evidence type="ECO:0000256" key="1">
    <source>
        <dbReference type="SAM" id="MobiDB-lite"/>
    </source>
</evidence>
<keyword evidence="4" id="KW-1185">Reference proteome</keyword>
<reference evidence="4" key="1">
    <citation type="journal article" date="2019" name="Int. J. Syst. Evol. Microbiol.">
        <title>The Global Catalogue of Microorganisms (GCM) 10K type strain sequencing project: providing services to taxonomists for standard genome sequencing and annotation.</title>
        <authorList>
            <consortium name="The Broad Institute Genomics Platform"/>
            <consortium name="The Broad Institute Genome Sequencing Center for Infectious Disease"/>
            <person name="Wu L."/>
            <person name="Ma J."/>
        </authorList>
    </citation>
    <scope>NUCLEOTIDE SEQUENCE [LARGE SCALE GENOMIC DNA]</scope>
    <source>
        <strain evidence="4">JCM 9088</strain>
    </source>
</reference>
<evidence type="ECO:0008006" key="5">
    <source>
        <dbReference type="Google" id="ProtNLM"/>
    </source>
</evidence>
<dbReference type="EMBL" id="BAAAUD010000039">
    <property type="protein sequence ID" value="GAA2950301.1"/>
    <property type="molecule type" value="Genomic_DNA"/>
</dbReference>
<proteinExistence type="predicted"/>
<dbReference type="Proteomes" id="UP001500403">
    <property type="component" value="Unassembled WGS sequence"/>
</dbReference>
<evidence type="ECO:0000313" key="3">
    <source>
        <dbReference type="EMBL" id="GAA2950301.1"/>
    </source>
</evidence>